<gene>
    <name evidence="3" type="ORF">PBS003_LOCUS4152</name>
</gene>
<evidence type="ECO:0000256" key="2">
    <source>
        <dbReference type="SAM" id="Phobius"/>
    </source>
</evidence>
<dbReference type="Pfam" id="PF00702">
    <property type="entry name" value="Hydrolase"/>
    <property type="match status" value="1"/>
</dbReference>
<dbReference type="AlphaFoldDB" id="A0AAU9L8I1"/>
<feature type="transmembrane region" description="Helical" evidence="2">
    <location>
        <begin position="300"/>
        <end position="320"/>
    </location>
</feature>
<evidence type="ECO:0008006" key="5">
    <source>
        <dbReference type="Google" id="ProtNLM"/>
    </source>
</evidence>
<evidence type="ECO:0000256" key="1">
    <source>
        <dbReference type="ARBA" id="ARBA00022967"/>
    </source>
</evidence>
<feature type="transmembrane region" description="Helical" evidence="2">
    <location>
        <begin position="272"/>
        <end position="294"/>
    </location>
</feature>
<keyword evidence="2" id="KW-1133">Transmembrane helix</keyword>
<dbReference type="SUPFAM" id="SSF56784">
    <property type="entry name" value="HAD-like"/>
    <property type="match status" value="1"/>
</dbReference>
<sequence length="356" mass="39030">MINTFFITTPGRGILSKRGHALEALKEVDAIVFEKTGTLTTAISVFEASNSVDQTQLWRCVAAAERSSEHLLGKALLAYAEAQLQGSRVDQAQEVESVPGCGVHCTVRGVDVWLCSLTWVRQQTYGDCRGLKIPAEFVEANRRFQTQGCIVVLAVIDGELLSAVALKDDLRPEAKCVIDQLKREGVQPWIVTGDQRGTATNVAMALGYLRAEILPHQKVDKVRLLQSLAGTDIALNAADVVLVEDDLRDLLNARALSGVTNRHIKHNFAWGVMYNLLMMPIACGAFYIPFGVWIPPAFAGLSELLSTVPVILFSLLLDFWKPPFSGDWGLQQTHVAIDVSESTPLLPKQYQGALYT</sequence>
<dbReference type="GO" id="GO:0016020">
    <property type="term" value="C:membrane"/>
    <property type="evidence" value="ECO:0007669"/>
    <property type="project" value="TreeGrafter"/>
</dbReference>
<dbReference type="InterPro" id="IPR023299">
    <property type="entry name" value="ATPase_P-typ_cyto_dom_N"/>
</dbReference>
<reference evidence="3" key="1">
    <citation type="submission" date="2021-11" db="EMBL/GenBank/DDBJ databases">
        <authorList>
            <person name="Islam A."/>
            <person name="Islam S."/>
            <person name="Flora M.S."/>
            <person name="Rahman M."/>
            <person name="Ziaur R.M."/>
            <person name="Epstein J.H."/>
            <person name="Hassan M."/>
            <person name="Klassen M."/>
            <person name="Woodard K."/>
            <person name="Webb A."/>
            <person name="Webby R.J."/>
            <person name="El Zowalaty M.E."/>
        </authorList>
    </citation>
    <scope>NUCLEOTIDE SEQUENCE</scope>
    <source>
        <strain evidence="3">Pbs3</strain>
    </source>
</reference>
<dbReference type="PANTHER" id="PTHR43520">
    <property type="entry name" value="ATP7, ISOFORM B"/>
    <property type="match status" value="1"/>
</dbReference>
<dbReference type="SUPFAM" id="SSF81660">
    <property type="entry name" value="Metal cation-transporting ATPase, ATP-binding domain N"/>
    <property type="match status" value="1"/>
</dbReference>
<dbReference type="GO" id="GO:0055070">
    <property type="term" value="P:copper ion homeostasis"/>
    <property type="evidence" value="ECO:0007669"/>
    <property type="project" value="TreeGrafter"/>
</dbReference>
<dbReference type="PANTHER" id="PTHR43520:SF8">
    <property type="entry name" value="P-TYPE CU(+) TRANSPORTER"/>
    <property type="match status" value="1"/>
</dbReference>
<dbReference type="Gene3D" id="3.40.1110.10">
    <property type="entry name" value="Calcium-transporting ATPase, cytoplasmic domain N"/>
    <property type="match status" value="1"/>
</dbReference>
<dbReference type="Proteomes" id="UP001160483">
    <property type="component" value="Unassembled WGS sequence"/>
</dbReference>
<dbReference type="EMBL" id="CAKKTJ010000168">
    <property type="protein sequence ID" value="CAH0477403.1"/>
    <property type="molecule type" value="Genomic_DNA"/>
</dbReference>
<dbReference type="Gene3D" id="3.40.50.1000">
    <property type="entry name" value="HAD superfamily/HAD-like"/>
    <property type="match status" value="2"/>
</dbReference>
<proteinExistence type="predicted"/>
<keyword evidence="2" id="KW-0812">Transmembrane</keyword>
<protein>
    <recommendedName>
        <fullName evidence="5">Cation-transporting P-type ATPase C-terminal domain-containing protein</fullName>
    </recommendedName>
</protein>
<organism evidence="3 4">
    <name type="scientific">Peronospora belbahrii</name>
    <dbReference type="NCBI Taxonomy" id="622444"/>
    <lineage>
        <taxon>Eukaryota</taxon>
        <taxon>Sar</taxon>
        <taxon>Stramenopiles</taxon>
        <taxon>Oomycota</taxon>
        <taxon>Peronosporomycetes</taxon>
        <taxon>Peronosporales</taxon>
        <taxon>Peronosporaceae</taxon>
        <taxon>Peronospora</taxon>
    </lineage>
</organism>
<dbReference type="InterPro" id="IPR023214">
    <property type="entry name" value="HAD_sf"/>
</dbReference>
<keyword evidence="2" id="KW-0472">Membrane</keyword>
<comment type="caution">
    <text evidence="3">The sequence shown here is derived from an EMBL/GenBank/DDBJ whole genome shotgun (WGS) entry which is preliminary data.</text>
</comment>
<keyword evidence="1" id="KW-1278">Translocase</keyword>
<dbReference type="InterPro" id="IPR036412">
    <property type="entry name" value="HAD-like_sf"/>
</dbReference>
<dbReference type="GO" id="GO:0043682">
    <property type="term" value="F:P-type divalent copper transporter activity"/>
    <property type="evidence" value="ECO:0007669"/>
    <property type="project" value="TreeGrafter"/>
</dbReference>
<dbReference type="GO" id="GO:0000166">
    <property type="term" value="F:nucleotide binding"/>
    <property type="evidence" value="ECO:0007669"/>
    <property type="project" value="InterPro"/>
</dbReference>
<name>A0AAU9L8I1_9STRA</name>
<evidence type="ECO:0000313" key="4">
    <source>
        <dbReference type="Proteomes" id="UP001160483"/>
    </source>
</evidence>
<accession>A0AAU9L8I1</accession>
<dbReference type="GO" id="GO:0005507">
    <property type="term" value="F:copper ion binding"/>
    <property type="evidence" value="ECO:0007669"/>
    <property type="project" value="TreeGrafter"/>
</dbReference>
<evidence type="ECO:0000313" key="3">
    <source>
        <dbReference type="EMBL" id="CAH0477403.1"/>
    </source>
</evidence>